<evidence type="ECO:0000313" key="2">
    <source>
        <dbReference type="Proteomes" id="UP001148838"/>
    </source>
</evidence>
<protein>
    <submittedName>
        <fullName evidence="1">Uncharacterized protein</fullName>
    </submittedName>
</protein>
<dbReference type="Proteomes" id="UP001148838">
    <property type="component" value="Unassembled WGS sequence"/>
</dbReference>
<gene>
    <name evidence="1" type="ORF">ANN_23524</name>
</gene>
<organism evidence="1 2">
    <name type="scientific">Periplaneta americana</name>
    <name type="common">American cockroach</name>
    <name type="synonym">Blatta americana</name>
    <dbReference type="NCBI Taxonomy" id="6978"/>
    <lineage>
        <taxon>Eukaryota</taxon>
        <taxon>Metazoa</taxon>
        <taxon>Ecdysozoa</taxon>
        <taxon>Arthropoda</taxon>
        <taxon>Hexapoda</taxon>
        <taxon>Insecta</taxon>
        <taxon>Pterygota</taxon>
        <taxon>Neoptera</taxon>
        <taxon>Polyneoptera</taxon>
        <taxon>Dictyoptera</taxon>
        <taxon>Blattodea</taxon>
        <taxon>Blattoidea</taxon>
        <taxon>Blattidae</taxon>
        <taxon>Blattinae</taxon>
        <taxon>Periplaneta</taxon>
    </lineage>
</organism>
<evidence type="ECO:0000313" key="1">
    <source>
        <dbReference type="EMBL" id="KAJ4434952.1"/>
    </source>
</evidence>
<keyword evidence="2" id="KW-1185">Reference proteome</keyword>
<accession>A0ABQ8SLD7</accession>
<dbReference type="EMBL" id="JAJSOF020000025">
    <property type="protein sequence ID" value="KAJ4434952.1"/>
    <property type="molecule type" value="Genomic_DNA"/>
</dbReference>
<comment type="caution">
    <text evidence="1">The sequence shown here is derived from an EMBL/GenBank/DDBJ whole genome shotgun (WGS) entry which is preliminary data.</text>
</comment>
<name>A0ABQ8SLD7_PERAM</name>
<proteinExistence type="predicted"/>
<reference evidence="1 2" key="1">
    <citation type="journal article" date="2022" name="Allergy">
        <title>Genome assembly and annotation of Periplaneta americana reveal a comprehensive cockroach allergen profile.</title>
        <authorList>
            <person name="Wang L."/>
            <person name="Xiong Q."/>
            <person name="Saelim N."/>
            <person name="Wang L."/>
            <person name="Nong W."/>
            <person name="Wan A.T."/>
            <person name="Shi M."/>
            <person name="Liu X."/>
            <person name="Cao Q."/>
            <person name="Hui J.H.L."/>
            <person name="Sookrung N."/>
            <person name="Leung T.F."/>
            <person name="Tungtrongchitr A."/>
            <person name="Tsui S.K.W."/>
        </authorList>
    </citation>
    <scope>NUCLEOTIDE SEQUENCE [LARGE SCALE GENOMIC DNA]</scope>
    <source>
        <strain evidence="1">PWHHKU_190912</strain>
    </source>
</reference>
<sequence length="72" mass="7770">MSGLCEVGNEPSGSLKVLCNWRKNPNTLPLEIYSALFQALGLSWTGLIPTLFHTLPVASPPADKYAELCPVV</sequence>